<gene>
    <name evidence="1" type="ORF">FA15DRAFT_273840</name>
</gene>
<evidence type="ECO:0008006" key="3">
    <source>
        <dbReference type="Google" id="ProtNLM"/>
    </source>
</evidence>
<dbReference type="STRING" id="230819.A0A5C3KEQ2"/>
<keyword evidence="2" id="KW-1185">Reference proteome</keyword>
<dbReference type="Proteomes" id="UP000307440">
    <property type="component" value="Unassembled WGS sequence"/>
</dbReference>
<sequence length="447" mass="49646">MITRSAARKAKSGIPTPTYPTAHFLSLAPELIYRIGDEAELEDLLALRLACKSCAALLRWIVYRSLTIDIKWDTYSPVLDKLELLAKTKDHPARLATKELNLKLISGTYGRRDTKVVSYERRVKALLVPALQALKNVSKLRWNNSFAKVQQVEKDVLGGIKHIIPNLTSLEISGINIGYSNSYDNLGSLETPLEILANPRLPRLTRLAISAHGQKDPSHGPNMVFLSSLMKATTKILANSRATLQSFEFRIPFGAVAAHGSFPPTFQTLFKLESVDSIVSPNSSDASVPMDSYTALTHLVIDTDFISAVRSATLTIPQLPSLQSLDIWQAYDYYPARTPEAALSTKVDIWTALINTRVRLRSLTKINISPDFLQYLSANSSGAELGKLEITCHVNMDISNSNGERETRERQRQQEMGAELFTRAIIPHRAFLESFAIWTNNSGLGHS</sequence>
<organism evidence="1 2">
    <name type="scientific">Coprinopsis marcescibilis</name>
    <name type="common">Agaric fungus</name>
    <name type="synonym">Psathyrella marcescibilis</name>
    <dbReference type="NCBI Taxonomy" id="230819"/>
    <lineage>
        <taxon>Eukaryota</taxon>
        <taxon>Fungi</taxon>
        <taxon>Dikarya</taxon>
        <taxon>Basidiomycota</taxon>
        <taxon>Agaricomycotina</taxon>
        <taxon>Agaricomycetes</taxon>
        <taxon>Agaricomycetidae</taxon>
        <taxon>Agaricales</taxon>
        <taxon>Agaricineae</taxon>
        <taxon>Psathyrellaceae</taxon>
        <taxon>Coprinopsis</taxon>
    </lineage>
</organism>
<evidence type="ECO:0000313" key="1">
    <source>
        <dbReference type="EMBL" id="TFK18143.1"/>
    </source>
</evidence>
<name>A0A5C3KEQ2_COPMA</name>
<dbReference type="AlphaFoldDB" id="A0A5C3KEQ2"/>
<dbReference type="InterPro" id="IPR032675">
    <property type="entry name" value="LRR_dom_sf"/>
</dbReference>
<evidence type="ECO:0000313" key="2">
    <source>
        <dbReference type="Proteomes" id="UP000307440"/>
    </source>
</evidence>
<protein>
    <recommendedName>
        <fullName evidence="3">F-box domain-containing protein</fullName>
    </recommendedName>
</protein>
<accession>A0A5C3KEQ2</accession>
<proteinExistence type="predicted"/>
<dbReference type="EMBL" id="ML210427">
    <property type="protein sequence ID" value="TFK18143.1"/>
    <property type="molecule type" value="Genomic_DNA"/>
</dbReference>
<dbReference type="Gene3D" id="3.80.10.10">
    <property type="entry name" value="Ribonuclease Inhibitor"/>
    <property type="match status" value="1"/>
</dbReference>
<reference evidence="1 2" key="1">
    <citation type="journal article" date="2019" name="Nat. Ecol. Evol.">
        <title>Megaphylogeny resolves global patterns of mushroom evolution.</title>
        <authorList>
            <person name="Varga T."/>
            <person name="Krizsan K."/>
            <person name="Foldi C."/>
            <person name="Dima B."/>
            <person name="Sanchez-Garcia M."/>
            <person name="Sanchez-Ramirez S."/>
            <person name="Szollosi G.J."/>
            <person name="Szarkandi J.G."/>
            <person name="Papp V."/>
            <person name="Albert L."/>
            <person name="Andreopoulos W."/>
            <person name="Angelini C."/>
            <person name="Antonin V."/>
            <person name="Barry K.W."/>
            <person name="Bougher N.L."/>
            <person name="Buchanan P."/>
            <person name="Buyck B."/>
            <person name="Bense V."/>
            <person name="Catcheside P."/>
            <person name="Chovatia M."/>
            <person name="Cooper J."/>
            <person name="Damon W."/>
            <person name="Desjardin D."/>
            <person name="Finy P."/>
            <person name="Geml J."/>
            <person name="Haridas S."/>
            <person name="Hughes K."/>
            <person name="Justo A."/>
            <person name="Karasinski D."/>
            <person name="Kautmanova I."/>
            <person name="Kiss B."/>
            <person name="Kocsube S."/>
            <person name="Kotiranta H."/>
            <person name="LaButti K.M."/>
            <person name="Lechner B.E."/>
            <person name="Liimatainen K."/>
            <person name="Lipzen A."/>
            <person name="Lukacs Z."/>
            <person name="Mihaltcheva S."/>
            <person name="Morgado L.N."/>
            <person name="Niskanen T."/>
            <person name="Noordeloos M.E."/>
            <person name="Ohm R.A."/>
            <person name="Ortiz-Santana B."/>
            <person name="Ovrebo C."/>
            <person name="Racz N."/>
            <person name="Riley R."/>
            <person name="Savchenko A."/>
            <person name="Shiryaev A."/>
            <person name="Soop K."/>
            <person name="Spirin V."/>
            <person name="Szebenyi C."/>
            <person name="Tomsovsky M."/>
            <person name="Tulloss R.E."/>
            <person name="Uehling J."/>
            <person name="Grigoriev I.V."/>
            <person name="Vagvolgyi C."/>
            <person name="Papp T."/>
            <person name="Martin F.M."/>
            <person name="Miettinen O."/>
            <person name="Hibbett D.S."/>
            <person name="Nagy L.G."/>
        </authorList>
    </citation>
    <scope>NUCLEOTIDE SEQUENCE [LARGE SCALE GENOMIC DNA]</scope>
    <source>
        <strain evidence="1 2">CBS 121175</strain>
    </source>
</reference>